<dbReference type="RefSeq" id="XP_051359432.1">
    <property type="nucleotide sequence ID" value="XM_051509617.1"/>
</dbReference>
<evidence type="ECO:0000313" key="3">
    <source>
        <dbReference type="Proteomes" id="UP001055219"/>
    </source>
</evidence>
<feature type="region of interest" description="Disordered" evidence="1">
    <location>
        <begin position="1"/>
        <end position="39"/>
    </location>
</feature>
<feature type="compositionally biased region" description="Basic and acidic residues" evidence="1">
    <location>
        <begin position="22"/>
        <end position="33"/>
    </location>
</feature>
<reference evidence="2" key="2">
    <citation type="submission" date="2022-07" db="EMBL/GenBank/DDBJ databases">
        <authorList>
            <person name="Goncalves M.F.M."/>
            <person name="Hilario S."/>
            <person name="Van De Peer Y."/>
            <person name="Esteves A.C."/>
            <person name="Alves A."/>
        </authorList>
    </citation>
    <scope>NUCLEOTIDE SEQUENCE</scope>
    <source>
        <strain evidence="2">MUM 19.33</strain>
    </source>
</reference>
<evidence type="ECO:0000256" key="1">
    <source>
        <dbReference type="SAM" id="MobiDB-lite"/>
    </source>
</evidence>
<dbReference type="OrthoDB" id="10263401at2759"/>
<evidence type="ECO:0008006" key="4">
    <source>
        <dbReference type="Google" id="ProtNLM"/>
    </source>
</evidence>
<accession>A0A9P9XVS7</accession>
<name>A0A9P9XVS7_9HYPO</name>
<organism evidence="2 3">
    <name type="scientific">Emericellopsis cladophorae</name>
    <dbReference type="NCBI Taxonomy" id="2686198"/>
    <lineage>
        <taxon>Eukaryota</taxon>
        <taxon>Fungi</taxon>
        <taxon>Dikarya</taxon>
        <taxon>Ascomycota</taxon>
        <taxon>Pezizomycotina</taxon>
        <taxon>Sordariomycetes</taxon>
        <taxon>Hypocreomycetidae</taxon>
        <taxon>Hypocreales</taxon>
        <taxon>Bionectriaceae</taxon>
        <taxon>Emericellopsis</taxon>
    </lineage>
</organism>
<comment type="caution">
    <text evidence="2">The sequence shown here is derived from an EMBL/GenBank/DDBJ whole genome shotgun (WGS) entry which is preliminary data.</text>
</comment>
<protein>
    <recommendedName>
        <fullName evidence="4">Bacteriocin-protection protein</fullName>
    </recommendedName>
</protein>
<proteinExistence type="predicted"/>
<keyword evidence="3" id="KW-1185">Reference proteome</keyword>
<evidence type="ECO:0000313" key="2">
    <source>
        <dbReference type="EMBL" id="KAI6778576.1"/>
    </source>
</evidence>
<gene>
    <name evidence="2" type="ORF">J7T54_003327</name>
</gene>
<dbReference type="EMBL" id="JAGIXG020000065">
    <property type="protein sequence ID" value="KAI6778576.1"/>
    <property type="molecule type" value="Genomic_DNA"/>
</dbReference>
<dbReference type="GeneID" id="75829828"/>
<dbReference type="Proteomes" id="UP001055219">
    <property type="component" value="Unassembled WGS sequence"/>
</dbReference>
<dbReference type="AlphaFoldDB" id="A0A9P9XVS7"/>
<reference evidence="2" key="1">
    <citation type="journal article" date="2021" name="J Fungi (Basel)">
        <title>Genomic and Metabolomic Analyses of the Marine Fungus Emericellopsis cladophorae: Insights into Saltwater Adaptability Mechanisms and Its Biosynthetic Potential.</title>
        <authorList>
            <person name="Goncalves M.F.M."/>
            <person name="Hilario S."/>
            <person name="Van de Peer Y."/>
            <person name="Esteves A.C."/>
            <person name="Alves A."/>
        </authorList>
    </citation>
    <scope>NUCLEOTIDE SEQUENCE</scope>
    <source>
        <strain evidence="2">MUM 19.33</strain>
    </source>
</reference>
<sequence length="235" mass="26143">MTRTLRSRKTTGLPSEPQPDAIAKETAESKPEKPAAVPAGSKNFLSEVSNALLFPRAANFETWLHANHDSTPKGIWLQFSKKAHSVPSITYDEALDIALCYGWIDGQCKSLPSGTHSARRFTPRRKASLWSKRNVSKVVALQHQGRMTAAGLKEVEAAKADGRWERAYSGAKDATVPGDFETRLKEVKGAWAFWEGLNKTARYAFLVRLETTKTTVAREKKLEQFVRMLADGKLI</sequence>
<dbReference type="Pfam" id="PF13376">
    <property type="entry name" value="OmdA"/>
    <property type="match status" value="1"/>
</dbReference>